<reference evidence="3 4" key="1">
    <citation type="submission" date="2021-06" db="EMBL/GenBank/DDBJ databases">
        <authorList>
            <person name="Palmer J.M."/>
        </authorList>
    </citation>
    <scope>NUCLEOTIDE SEQUENCE [LARGE SCALE GENOMIC DNA]</scope>
    <source>
        <strain evidence="3 4">AS_MEX2019</strain>
        <tissue evidence="3">Muscle</tissue>
    </source>
</reference>
<organism evidence="3 4">
    <name type="scientific">Ameca splendens</name>
    <dbReference type="NCBI Taxonomy" id="208324"/>
    <lineage>
        <taxon>Eukaryota</taxon>
        <taxon>Metazoa</taxon>
        <taxon>Chordata</taxon>
        <taxon>Craniata</taxon>
        <taxon>Vertebrata</taxon>
        <taxon>Euteleostomi</taxon>
        <taxon>Actinopterygii</taxon>
        <taxon>Neopterygii</taxon>
        <taxon>Teleostei</taxon>
        <taxon>Neoteleostei</taxon>
        <taxon>Acanthomorphata</taxon>
        <taxon>Ovalentaria</taxon>
        <taxon>Atherinomorphae</taxon>
        <taxon>Cyprinodontiformes</taxon>
        <taxon>Goodeidae</taxon>
        <taxon>Ameca</taxon>
    </lineage>
</organism>
<dbReference type="PANTHER" id="PTHR43157">
    <property type="entry name" value="PHOSPHATIDYLINOSITOL-GLYCAN BIOSYNTHESIS CLASS F PROTEIN-RELATED"/>
    <property type="match status" value="1"/>
</dbReference>
<evidence type="ECO:0000313" key="3">
    <source>
        <dbReference type="EMBL" id="MEQ2296701.1"/>
    </source>
</evidence>
<gene>
    <name evidence="3" type="primary">RDH11_2</name>
    <name evidence="3" type="ORF">AMECASPLE_027258</name>
</gene>
<evidence type="ECO:0000313" key="4">
    <source>
        <dbReference type="Proteomes" id="UP001469553"/>
    </source>
</evidence>
<dbReference type="EMBL" id="JAHRIP010040487">
    <property type="protein sequence ID" value="MEQ2296701.1"/>
    <property type="molecule type" value="Genomic_DNA"/>
</dbReference>
<sequence>MQALRNLFRAPWSSDVKLDGQTAVITGANTGIGKETAIDLAKRGARVILACRDMEKAQAAVTEIIESSGNDSVVCMKLDLSDCKSIREFAEEINKSKLTCLFGKIKH</sequence>
<comment type="similarity">
    <text evidence="1">Belongs to the short-chain dehydrogenases/reductases (SDR) family.</text>
</comment>
<keyword evidence="4" id="KW-1185">Reference proteome</keyword>
<evidence type="ECO:0000256" key="1">
    <source>
        <dbReference type="ARBA" id="ARBA00006484"/>
    </source>
</evidence>
<name>A0ABV0YTB9_9TELE</name>
<dbReference type="InterPro" id="IPR036291">
    <property type="entry name" value="NAD(P)-bd_dom_sf"/>
</dbReference>
<dbReference type="Gene3D" id="3.40.50.720">
    <property type="entry name" value="NAD(P)-binding Rossmann-like Domain"/>
    <property type="match status" value="1"/>
</dbReference>
<keyword evidence="2" id="KW-0560">Oxidoreductase</keyword>
<dbReference type="SUPFAM" id="SSF51735">
    <property type="entry name" value="NAD(P)-binding Rossmann-fold domains"/>
    <property type="match status" value="1"/>
</dbReference>
<dbReference type="PANTHER" id="PTHR43157:SF27">
    <property type="entry name" value="RETINOL DEHYDROGENASE 12, LIKE"/>
    <property type="match status" value="1"/>
</dbReference>
<proteinExistence type="inferred from homology"/>
<accession>A0ABV0YTB9</accession>
<comment type="caution">
    <text evidence="3">The sequence shown here is derived from an EMBL/GenBank/DDBJ whole genome shotgun (WGS) entry which is preliminary data.</text>
</comment>
<dbReference type="InterPro" id="IPR002347">
    <property type="entry name" value="SDR_fam"/>
</dbReference>
<dbReference type="Pfam" id="PF00106">
    <property type="entry name" value="adh_short"/>
    <property type="match status" value="1"/>
</dbReference>
<evidence type="ECO:0000256" key="2">
    <source>
        <dbReference type="ARBA" id="ARBA00023002"/>
    </source>
</evidence>
<protein>
    <submittedName>
        <fullName evidence="3">Retinol dehydrogenase 12 (All-trans 9-cis 11-cis)</fullName>
    </submittedName>
</protein>
<dbReference type="Proteomes" id="UP001469553">
    <property type="component" value="Unassembled WGS sequence"/>
</dbReference>